<dbReference type="AlphaFoldDB" id="A0A1X1D1A8"/>
<dbReference type="EMBL" id="MLFR01000005">
    <property type="protein sequence ID" value="ORM70311.1"/>
    <property type="molecule type" value="Genomic_DNA"/>
</dbReference>
<proteinExistence type="predicted"/>
<comment type="caution">
    <text evidence="1">The sequence shown here is derived from an EMBL/GenBank/DDBJ whole genome shotgun (WGS) entry which is preliminary data.</text>
</comment>
<accession>A0A1X1D1A8</accession>
<dbReference type="RefSeq" id="WP_084934094.1">
    <property type="nucleotide sequence ID" value="NZ_MLFR01000005.1"/>
</dbReference>
<evidence type="ECO:0000313" key="1">
    <source>
        <dbReference type="EMBL" id="ORM70311.1"/>
    </source>
</evidence>
<name>A0A1X1D1A8_9GAMM</name>
<protein>
    <submittedName>
        <fullName evidence="1">Uncharacterized protein</fullName>
    </submittedName>
</protein>
<gene>
    <name evidence="1" type="ORF">HA51_07600</name>
</gene>
<reference evidence="1 2" key="1">
    <citation type="journal article" date="2017" name="Antonie Van Leeuwenhoek">
        <title>Phylogenomic resolution of the bacterial genus Pantoea and its relationship with Erwinia and Tatumella.</title>
        <authorList>
            <person name="Palmer M."/>
            <person name="Steenkamp E.T."/>
            <person name="Coetzee M.P."/>
            <person name="Chan W.Y."/>
            <person name="van Zyl E."/>
            <person name="De Maayer P."/>
            <person name="Coutinho T.A."/>
            <person name="Blom J."/>
            <person name="Smits T.H."/>
            <person name="Duffy B."/>
            <person name="Venter S.N."/>
        </authorList>
    </citation>
    <scope>NUCLEOTIDE SEQUENCE [LARGE SCALE GENOMIC DNA]</scope>
    <source>
        <strain evidence="1 2">LMG 26275</strain>
    </source>
</reference>
<sequence length="89" mass="10287">MFANIPWKSIHQVINQTIAEMVDEQQTLDVLTLRRRLQEMAESETDEVMVLCYWQASKVLTRLPPTVTASQLIEAARHAFRTPLNHDPL</sequence>
<evidence type="ECO:0000313" key="2">
    <source>
        <dbReference type="Proteomes" id="UP000193558"/>
    </source>
</evidence>
<organism evidence="1 2">
    <name type="scientific">Pantoea rwandensis</name>
    <dbReference type="NCBI Taxonomy" id="1076550"/>
    <lineage>
        <taxon>Bacteria</taxon>
        <taxon>Pseudomonadati</taxon>
        <taxon>Pseudomonadota</taxon>
        <taxon>Gammaproteobacteria</taxon>
        <taxon>Enterobacterales</taxon>
        <taxon>Erwiniaceae</taxon>
        <taxon>Pantoea</taxon>
    </lineage>
</organism>
<dbReference type="OrthoDB" id="6555728at2"/>
<dbReference type="Proteomes" id="UP000193558">
    <property type="component" value="Unassembled WGS sequence"/>
</dbReference>